<reference evidence="3" key="3">
    <citation type="submission" date="2025-09" db="UniProtKB">
        <authorList>
            <consortium name="Ensembl"/>
        </authorList>
    </citation>
    <scope>IDENTIFICATION</scope>
</reference>
<dbReference type="GeneTree" id="ENSGT00940000155855"/>
<dbReference type="Ensembl" id="ENSECRT00000006226.1">
    <property type="protein sequence ID" value="ENSECRP00000006127.1"/>
    <property type="gene ID" value="ENSECRG00000004088.1"/>
</dbReference>
<reference evidence="3" key="1">
    <citation type="submission" date="2021-06" db="EMBL/GenBank/DDBJ databases">
        <authorList>
            <consortium name="Wellcome Sanger Institute Data Sharing"/>
        </authorList>
    </citation>
    <scope>NUCLEOTIDE SEQUENCE [LARGE SCALE GENOMIC DNA]</scope>
</reference>
<proteinExistence type="predicted"/>
<dbReference type="Proteomes" id="UP000694620">
    <property type="component" value="Chromosome 5"/>
</dbReference>
<keyword evidence="1" id="KW-1015">Disulfide bond</keyword>
<name>A0A8C4RSA8_ERPCA</name>
<evidence type="ECO:0000259" key="2">
    <source>
        <dbReference type="Pfam" id="PF01562"/>
    </source>
</evidence>
<reference evidence="3" key="2">
    <citation type="submission" date="2025-08" db="UniProtKB">
        <authorList>
            <consortium name="Ensembl"/>
        </authorList>
    </citation>
    <scope>IDENTIFICATION</scope>
</reference>
<sequence length="183" mass="20597">QPSSVSGLDTQKPEDHEEYGVVYPTKVGSQGEFLSHILPHHVRTKRNIETNLNRVYYNVNYKGKDLFLNLTVNHNLISSSYVLERRSGSLHDAKMQPRNHHSCYLIGTVTDAHLTNGPAALSTCTGLVSLVIFPNTFLCHYIFDVTCSTLCLPGTGDKYGLRGTCIYKVLNWGFTIIFYSLLW</sequence>
<dbReference type="Pfam" id="PF01562">
    <property type="entry name" value="Pep_M12B_propep"/>
    <property type="match status" value="1"/>
</dbReference>
<organism evidence="3 4">
    <name type="scientific">Erpetoichthys calabaricus</name>
    <name type="common">Rope fish</name>
    <name type="synonym">Calamoichthys calabaricus</name>
    <dbReference type="NCBI Taxonomy" id="27687"/>
    <lineage>
        <taxon>Eukaryota</taxon>
        <taxon>Metazoa</taxon>
        <taxon>Chordata</taxon>
        <taxon>Craniata</taxon>
        <taxon>Vertebrata</taxon>
        <taxon>Euteleostomi</taxon>
        <taxon>Actinopterygii</taxon>
        <taxon>Polypteriformes</taxon>
        <taxon>Polypteridae</taxon>
        <taxon>Erpetoichthys</taxon>
    </lineage>
</organism>
<evidence type="ECO:0000313" key="4">
    <source>
        <dbReference type="Proteomes" id="UP000694620"/>
    </source>
</evidence>
<dbReference type="AlphaFoldDB" id="A0A8C4RSA8"/>
<evidence type="ECO:0000256" key="1">
    <source>
        <dbReference type="ARBA" id="ARBA00023157"/>
    </source>
</evidence>
<accession>A0A8C4RSA8</accession>
<dbReference type="InterPro" id="IPR002870">
    <property type="entry name" value="Peptidase_M12B_N"/>
</dbReference>
<evidence type="ECO:0000313" key="3">
    <source>
        <dbReference type="Ensembl" id="ENSECRP00000006127.1"/>
    </source>
</evidence>
<feature type="domain" description="Peptidase M12B propeptide" evidence="2">
    <location>
        <begin position="21"/>
        <end position="110"/>
    </location>
</feature>
<keyword evidence="4" id="KW-1185">Reference proteome</keyword>
<protein>
    <recommendedName>
        <fullName evidence="2">Peptidase M12B propeptide domain-containing protein</fullName>
    </recommendedName>
</protein>